<feature type="binding site" evidence="9 11">
    <location>
        <begin position="144"/>
        <end position="145"/>
    </location>
    <ligand>
        <name>FMN</name>
        <dbReference type="ChEBI" id="CHEBI:58210"/>
    </ligand>
</feature>
<dbReference type="PANTHER" id="PTHR10851:SF0">
    <property type="entry name" value="PYRIDOXINE-5'-PHOSPHATE OXIDASE"/>
    <property type="match status" value="1"/>
</dbReference>
<name>A0A1T5AE48_9SPHI</name>
<dbReference type="Proteomes" id="UP000189981">
    <property type="component" value="Unassembled WGS sequence"/>
</dbReference>
<feature type="binding site" evidence="9 10">
    <location>
        <begin position="195"/>
        <end position="197"/>
    </location>
    <ligand>
        <name>substrate</name>
    </ligand>
</feature>
<evidence type="ECO:0000256" key="10">
    <source>
        <dbReference type="PIRSR" id="PIRSR000190-1"/>
    </source>
</evidence>
<feature type="binding site" evidence="9 11">
    <location>
        <position position="87"/>
    </location>
    <ligand>
        <name>FMN</name>
        <dbReference type="ChEBI" id="CHEBI:58210"/>
    </ligand>
</feature>
<feature type="domain" description="Pyridoxine 5'-phosphate oxidase dimerisation C-terminal" evidence="13">
    <location>
        <begin position="176"/>
        <end position="217"/>
    </location>
</feature>
<evidence type="ECO:0000256" key="9">
    <source>
        <dbReference type="HAMAP-Rule" id="MF_01629"/>
    </source>
</evidence>
<keyword evidence="5 9" id="KW-0285">Flavoprotein</keyword>
<dbReference type="NCBIfam" id="NF004231">
    <property type="entry name" value="PRK05679.1"/>
    <property type="match status" value="1"/>
</dbReference>
<evidence type="ECO:0000256" key="5">
    <source>
        <dbReference type="ARBA" id="ARBA00022630"/>
    </source>
</evidence>
<feature type="domain" description="Pyridoxamine 5'-phosphate oxidase N-terminal" evidence="12">
    <location>
        <begin position="37"/>
        <end position="160"/>
    </location>
</feature>
<keyword evidence="7 9" id="KW-0560">Oxidoreductase</keyword>
<dbReference type="NCBIfam" id="TIGR00558">
    <property type="entry name" value="pdxH"/>
    <property type="match status" value="1"/>
</dbReference>
<feature type="binding site" evidence="10">
    <location>
        <begin position="12"/>
        <end position="15"/>
    </location>
    <ligand>
        <name>substrate</name>
    </ligand>
</feature>
<comment type="function">
    <text evidence="9">Catalyzes the oxidation of either pyridoxine 5'-phosphate (PNP) or pyridoxamine 5'-phosphate (PMP) into pyridoxal 5'-phosphate (PLP).</text>
</comment>
<dbReference type="InterPro" id="IPR012349">
    <property type="entry name" value="Split_barrel_FMN-bd"/>
</dbReference>
<keyword evidence="15" id="KW-1185">Reference proteome</keyword>
<keyword evidence="6 9" id="KW-0288">FMN</keyword>
<evidence type="ECO:0000256" key="11">
    <source>
        <dbReference type="PIRSR" id="PIRSR000190-2"/>
    </source>
</evidence>
<comment type="catalytic activity">
    <reaction evidence="9">
        <text>pyridoxine 5'-phosphate + O2 = pyridoxal 5'-phosphate + H2O2</text>
        <dbReference type="Rhea" id="RHEA:15149"/>
        <dbReference type="ChEBI" id="CHEBI:15379"/>
        <dbReference type="ChEBI" id="CHEBI:16240"/>
        <dbReference type="ChEBI" id="CHEBI:58589"/>
        <dbReference type="ChEBI" id="CHEBI:597326"/>
        <dbReference type="EC" id="1.4.3.5"/>
    </reaction>
</comment>
<dbReference type="FunFam" id="2.30.110.10:FF:000005">
    <property type="entry name" value="NAD(P)H-hydrate epimerase"/>
    <property type="match status" value="1"/>
</dbReference>
<proteinExistence type="inferred from homology"/>
<dbReference type="HAMAP" id="MF_01629">
    <property type="entry name" value="PdxH"/>
    <property type="match status" value="1"/>
</dbReference>
<protein>
    <recommendedName>
        <fullName evidence="9">Pyridoxine/pyridoxamine 5'-phosphate oxidase</fullName>
        <ecNumber evidence="9">1.4.3.5</ecNumber>
    </recommendedName>
    <alternativeName>
        <fullName evidence="9">PNP/PMP oxidase</fullName>
        <shortName evidence="9">PNPOx</shortName>
    </alternativeName>
    <alternativeName>
        <fullName evidence="9">Pyridoxal 5'-phosphate synthase</fullName>
    </alternativeName>
</protein>
<keyword evidence="8 9" id="KW-0664">Pyridoxine biosynthesis</keyword>
<comment type="pathway">
    <text evidence="1 9">Cofactor metabolism; pyridoxal 5'-phosphate salvage; pyridoxal 5'-phosphate from pyridoxamine 5'-phosphate: step 1/1.</text>
</comment>
<evidence type="ECO:0000256" key="6">
    <source>
        <dbReference type="ARBA" id="ARBA00022643"/>
    </source>
</evidence>
<feature type="binding site" evidence="9 10">
    <location>
        <position position="135"/>
    </location>
    <ligand>
        <name>substrate</name>
    </ligand>
</feature>
<dbReference type="RefSeq" id="WP_079701181.1">
    <property type="nucleotide sequence ID" value="NZ_FUYR01000001.1"/>
</dbReference>
<dbReference type="GO" id="GO:0004733">
    <property type="term" value="F:pyridoxamine phosphate oxidase activity"/>
    <property type="evidence" value="ECO:0007669"/>
    <property type="project" value="UniProtKB-UniRule"/>
</dbReference>
<comment type="catalytic activity">
    <reaction evidence="9">
        <text>pyridoxamine 5'-phosphate + O2 + H2O = pyridoxal 5'-phosphate + H2O2 + NH4(+)</text>
        <dbReference type="Rhea" id="RHEA:15817"/>
        <dbReference type="ChEBI" id="CHEBI:15377"/>
        <dbReference type="ChEBI" id="CHEBI:15379"/>
        <dbReference type="ChEBI" id="CHEBI:16240"/>
        <dbReference type="ChEBI" id="CHEBI:28938"/>
        <dbReference type="ChEBI" id="CHEBI:58451"/>
        <dbReference type="ChEBI" id="CHEBI:597326"/>
        <dbReference type="EC" id="1.4.3.5"/>
    </reaction>
</comment>
<comment type="similarity">
    <text evidence="3 9">Belongs to the pyridoxamine 5'-phosphate oxidase family.</text>
</comment>
<comment type="cofactor">
    <cofactor evidence="9 11">
        <name>FMN</name>
        <dbReference type="ChEBI" id="CHEBI:58210"/>
    </cofactor>
    <text evidence="9 11">Binds 1 FMN per subunit.</text>
</comment>
<feature type="binding site" evidence="9 11">
    <location>
        <begin position="65"/>
        <end position="70"/>
    </location>
    <ligand>
        <name>FMN</name>
        <dbReference type="ChEBI" id="CHEBI:58210"/>
    </ligand>
</feature>
<dbReference type="PIRSF" id="PIRSF000190">
    <property type="entry name" value="Pyd_amn-ph_oxd"/>
    <property type="match status" value="1"/>
</dbReference>
<dbReference type="Pfam" id="PF10590">
    <property type="entry name" value="PNP_phzG_C"/>
    <property type="match status" value="1"/>
</dbReference>
<evidence type="ECO:0000256" key="1">
    <source>
        <dbReference type="ARBA" id="ARBA00004738"/>
    </source>
</evidence>
<dbReference type="STRING" id="572036.SAMN05661099_0619"/>
<dbReference type="InterPro" id="IPR019740">
    <property type="entry name" value="Pyridox_Oxase_CS"/>
</dbReference>
<dbReference type="Pfam" id="PF01243">
    <property type="entry name" value="PNPOx_N"/>
    <property type="match status" value="1"/>
</dbReference>
<dbReference type="UniPathway" id="UPA01068">
    <property type="reaction ID" value="UER00304"/>
</dbReference>
<dbReference type="GO" id="GO:0008615">
    <property type="term" value="P:pyridoxine biosynthetic process"/>
    <property type="evidence" value="ECO:0007669"/>
    <property type="project" value="UniProtKB-UniRule"/>
</dbReference>
<organism evidence="14 15">
    <name type="scientific">Daejeonella lutea</name>
    <dbReference type="NCBI Taxonomy" id="572036"/>
    <lineage>
        <taxon>Bacteria</taxon>
        <taxon>Pseudomonadati</taxon>
        <taxon>Bacteroidota</taxon>
        <taxon>Sphingobacteriia</taxon>
        <taxon>Sphingobacteriales</taxon>
        <taxon>Sphingobacteriaceae</taxon>
        <taxon>Daejeonella</taxon>
    </lineage>
</organism>
<feature type="binding site" evidence="9 11">
    <location>
        <position position="199"/>
    </location>
    <ligand>
        <name>FMN</name>
        <dbReference type="ChEBI" id="CHEBI:58210"/>
    </ligand>
</feature>
<dbReference type="InterPro" id="IPR011576">
    <property type="entry name" value="Pyridox_Oxase_N"/>
</dbReference>
<evidence type="ECO:0000259" key="13">
    <source>
        <dbReference type="Pfam" id="PF10590"/>
    </source>
</evidence>
<evidence type="ECO:0000256" key="3">
    <source>
        <dbReference type="ARBA" id="ARBA00007301"/>
    </source>
</evidence>
<evidence type="ECO:0000313" key="15">
    <source>
        <dbReference type="Proteomes" id="UP000189981"/>
    </source>
</evidence>
<dbReference type="Gene3D" id="2.30.110.10">
    <property type="entry name" value="Electron Transport, Fmn-binding Protein, Chain A"/>
    <property type="match status" value="1"/>
</dbReference>
<evidence type="ECO:0000313" key="14">
    <source>
        <dbReference type="EMBL" id="SKB33175.1"/>
    </source>
</evidence>
<dbReference type="OrthoDB" id="9780392at2"/>
<gene>
    <name evidence="9" type="primary">pdxH</name>
    <name evidence="14" type="ORF">SAMN05661099_0619</name>
</gene>
<dbReference type="SUPFAM" id="SSF50475">
    <property type="entry name" value="FMN-binding split barrel"/>
    <property type="match status" value="1"/>
</dbReference>
<evidence type="ECO:0000256" key="7">
    <source>
        <dbReference type="ARBA" id="ARBA00023002"/>
    </source>
</evidence>
<dbReference type="AlphaFoldDB" id="A0A1T5AE48"/>
<feature type="binding site" evidence="9">
    <location>
        <begin position="80"/>
        <end position="81"/>
    </location>
    <ligand>
        <name>FMN</name>
        <dbReference type="ChEBI" id="CHEBI:58210"/>
    </ligand>
</feature>
<dbReference type="EMBL" id="FUYR01000001">
    <property type="protein sequence ID" value="SKB33175.1"/>
    <property type="molecule type" value="Genomic_DNA"/>
</dbReference>
<comment type="caution">
    <text evidence="9">Lacks conserved residue(s) required for the propagation of feature annotation.</text>
</comment>
<feature type="binding site" evidence="9 11">
    <location>
        <position position="109"/>
    </location>
    <ligand>
        <name>FMN</name>
        <dbReference type="ChEBI" id="CHEBI:58210"/>
    </ligand>
</feature>
<feature type="binding site" evidence="9 10">
    <location>
        <position position="131"/>
    </location>
    <ligand>
        <name>substrate</name>
    </ligand>
</feature>
<reference evidence="15" key="1">
    <citation type="submission" date="2017-02" db="EMBL/GenBank/DDBJ databases">
        <authorList>
            <person name="Varghese N."/>
            <person name="Submissions S."/>
        </authorList>
    </citation>
    <scope>NUCLEOTIDE SEQUENCE [LARGE SCALE GENOMIC DNA]</scope>
    <source>
        <strain evidence="15">DSM 22385</strain>
    </source>
</reference>
<dbReference type="EC" id="1.4.3.5" evidence="9"/>
<dbReference type="InterPro" id="IPR000659">
    <property type="entry name" value="Pyridox_Oxase"/>
</dbReference>
<evidence type="ECO:0000256" key="8">
    <source>
        <dbReference type="ARBA" id="ARBA00023096"/>
    </source>
</evidence>
<feature type="binding site" evidence="9 11">
    <location>
        <position position="189"/>
    </location>
    <ligand>
        <name>FMN</name>
        <dbReference type="ChEBI" id="CHEBI:58210"/>
    </ligand>
</feature>
<dbReference type="GO" id="GO:0010181">
    <property type="term" value="F:FMN binding"/>
    <property type="evidence" value="ECO:0007669"/>
    <property type="project" value="UniProtKB-UniRule"/>
</dbReference>
<dbReference type="PROSITE" id="PS01064">
    <property type="entry name" value="PYRIDOX_OXIDASE"/>
    <property type="match status" value="1"/>
</dbReference>
<accession>A0A1T5AE48</accession>
<comment type="pathway">
    <text evidence="2 9">Cofactor metabolism; pyridoxal 5'-phosphate salvage; pyridoxal 5'-phosphate from pyridoxine 5'-phosphate: step 1/1.</text>
</comment>
<dbReference type="PANTHER" id="PTHR10851">
    <property type="entry name" value="PYRIDOXINE-5-PHOSPHATE OXIDASE"/>
    <property type="match status" value="1"/>
</dbReference>
<feature type="binding site" evidence="9 10">
    <location>
        <position position="70"/>
    </location>
    <ligand>
        <name>substrate</name>
    </ligand>
</feature>
<dbReference type="InterPro" id="IPR019576">
    <property type="entry name" value="Pyridoxamine_oxidase_dimer_C"/>
</dbReference>
<sequence length="217" mass="25016">MSVEKTVIENLRQEYSSESLSEKDVAKDPIKQFGKWFKEAMDAGINEPNAMTLATTSIDRKPSARIVLMKGYEERGFIFYSNYLSAKGKEMAKNPVVALVFFWPELARQIRIEGTVDKLTKEESEKYFHSRPKGSQIGAVVSPQSQVIDGRAGLEKSWHETESRYENRDIPKPAYWGGYVVRPQVVEFWQGRPSRLHDRIVYKKADKQNWKIVRLAP</sequence>
<comment type="subunit">
    <text evidence="4 9">Homodimer.</text>
</comment>
<evidence type="ECO:0000259" key="12">
    <source>
        <dbReference type="Pfam" id="PF01243"/>
    </source>
</evidence>
<feature type="binding site" evidence="9 10">
    <location>
        <position position="127"/>
    </location>
    <ligand>
        <name>substrate</name>
    </ligand>
</feature>
<evidence type="ECO:0000256" key="4">
    <source>
        <dbReference type="ARBA" id="ARBA00011738"/>
    </source>
</evidence>
<evidence type="ECO:0000256" key="2">
    <source>
        <dbReference type="ARBA" id="ARBA00005037"/>
    </source>
</evidence>